<evidence type="ECO:0000256" key="3">
    <source>
        <dbReference type="ARBA" id="ARBA00009789"/>
    </source>
</evidence>
<dbReference type="EC" id="2.7.7.60" evidence="7"/>
<keyword evidence="9" id="KW-1185">Reference proteome</keyword>
<feature type="site" description="Positions MEP for the nucleophilic attack" evidence="7">
    <location>
        <position position="164"/>
    </location>
</feature>
<evidence type="ECO:0000256" key="7">
    <source>
        <dbReference type="HAMAP-Rule" id="MF_00108"/>
    </source>
</evidence>
<dbReference type="InterPro" id="IPR050088">
    <property type="entry name" value="IspD/TarI_cytidylyltransf_bact"/>
</dbReference>
<evidence type="ECO:0000256" key="1">
    <source>
        <dbReference type="ARBA" id="ARBA00001282"/>
    </source>
</evidence>
<evidence type="ECO:0000313" key="8">
    <source>
        <dbReference type="EMBL" id="WAX55656.1"/>
    </source>
</evidence>
<dbReference type="PANTHER" id="PTHR32125:SF4">
    <property type="entry name" value="2-C-METHYL-D-ERYTHRITOL 4-PHOSPHATE CYTIDYLYLTRANSFERASE, CHLOROPLASTIC"/>
    <property type="match status" value="1"/>
</dbReference>
<keyword evidence="4 7" id="KW-0808">Transferase</keyword>
<dbReference type="InterPro" id="IPR029044">
    <property type="entry name" value="Nucleotide-diphossugar_trans"/>
</dbReference>
<dbReference type="RefSeq" id="WP_269442175.1">
    <property type="nucleotide sequence ID" value="NZ_CP097463.1"/>
</dbReference>
<gene>
    <name evidence="7 8" type="primary">ispD</name>
    <name evidence="8" type="ORF">M6B22_14030</name>
</gene>
<dbReference type="Gene3D" id="3.90.550.10">
    <property type="entry name" value="Spore Coat Polysaccharide Biosynthesis Protein SpsA, Chain A"/>
    <property type="match status" value="1"/>
</dbReference>
<dbReference type="InterPro" id="IPR018294">
    <property type="entry name" value="ISPD_synthase_CS"/>
</dbReference>
<comment type="function">
    <text evidence="7">Catalyzes the formation of 4-diphosphocytidyl-2-C-methyl-D-erythritol from CTP and 2-C-methyl-D-erythritol 4-phosphate (MEP).</text>
</comment>
<dbReference type="InterPro" id="IPR034683">
    <property type="entry name" value="IspD/TarI"/>
</dbReference>
<comment type="similarity">
    <text evidence="3 7">Belongs to the IspD/TarI cytidylyltransferase family. IspD subfamily.</text>
</comment>
<feature type="site" description="Positions MEP for the nucleophilic attack" evidence="7">
    <location>
        <position position="218"/>
    </location>
</feature>
<name>A0ABY7JXM9_9ACTN</name>
<evidence type="ECO:0000313" key="9">
    <source>
        <dbReference type="Proteomes" id="UP001164693"/>
    </source>
</evidence>
<proteinExistence type="inferred from homology"/>
<dbReference type="GO" id="GO:0050518">
    <property type="term" value="F:2-C-methyl-D-erythritol 4-phosphate cytidylyltransferase activity"/>
    <property type="evidence" value="ECO:0007669"/>
    <property type="project" value="UniProtKB-EC"/>
</dbReference>
<comment type="pathway">
    <text evidence="2 7">Isoprenoid biosynthesis; isopentenyl diphosphate biosynthesis via DXP pathway; isopentenyl diphosphate from 1-deoxy-D-xylulose 5-phosphate: step 2/6.</text>
</comment>
<keyword evidence="6 7" id="KW-0414">Isoprene biosynthesis</keyword>
<reference evidence="8" key="1">
    <citation type="submission" date="2022-05" db="EMBL/GenBank/DDBJ databases">
        <title>Jatrophihabitans sp. SB3-54 whole genome sequence.</title>
        <authorList>
            <person name="Suh M.K."/>
            <person name="Eom M.K."/>
            <person name="Kim J.S."/>
            <person name="Kim H.S."/>
            <person name="Do H.E."/>
            <person name="Shin Y.K."/>
            <person name="Lee J.-S."/>
        </authorList>
    </citation>
    <scope>NUCLEOTIDE SEQUENCE</scope>
    <source>
        <strain evidence="8">SB3-54</strain>
    </source>
</reference>
<dbReference type="Pfam" id="PF01128">
    <property type="entry name" value="IspD"/>
    <property type="match status" value="1"/>
</dbReference>
<dbReference type="SUPFAM" id="SSF53448">
    <property type="entry name" value="Nucleotide-diphospho-sugar transferases"/>
    <property type="match status" value="1"/>
</dbReference>
<accession>A0ABY7JXM9</accession>
<comment type="catalytic activity">
    <reaction evidence="1 7">
        <text>2-C-methyl-D-erythritol 4-phosphate + CTP + H(+) = 4-CDP-2-C-methyl-D-erythritol + diphosphate</text>
        <dbReference type="Rhea" id="RHEA:13429"/>
        <dbReference type="ChEBI" id="CHEBI:15378"/>
        <dbReference type="ChEBI" id="CHEBI:33019"/>
        <dbReference type="ChEBI" id="CHEBI:37563"/>
        <dbReference type="ChEBI" id="CHEBI:57823"/>
        <dbReference type="ChEBI" id="CHEBI:58262"/>
        <dbReference type="EC" id="2.7.7.60"/>
    </reaction>
</comment>
<feature type="site" description="Transition state stabilizer" evidence="7">
    <location>
        <position position="29"/>
    </location>
</feature>
<keyword evidence="5 7" id="KW-0548">Nucleotidyltransferase</keyword>
<evidence type="ECO:0000256" key="5">
    <source>
        <dbReference type="ARBA" id="ARBA00022695"/>
    </source>
</evidence>
<dbReference type="EMBL" id="CP097463">
    <property type="protein sequence ID" value="WAX55656.1"/>
    <property type="molecule type" value="Genomic_DNA"/>
</dbReference>
<dbReference type="HAMAP" id="MF_00108">
    <property type="entry name" value="IspD"/>
    <property type="match status" value="1"/>
</dbReference>
<protein>
    <recommendedName>
        <fullName evidence="7">2-C-methyl-D-erythritol 4-phosphate cytidylyltransferase</fullName>
        <ecNumber evidence="7">2.7.7.60</ecNumber>
    </recommendedName>
    <alternativeName>
        <fullName evidence="7">4-diphosphocytidyl-2C-methyl-D-erythritol synthase</fullName>
    </alternativeName>
    <alternativeName>
        <fullName evidence="7">MEP cytidylyltransferase</fullName>
        <shortName evidence="7">MCT</shortName>
    </alternativeName>
</protein>
<organism evidence="8 9">
    <name type="scientific">Jatrophihabitans cynanchi</name>
    <dbReference type="NCBI Taxonomy" id="2944128"/>
    <lineage>
        <taxon>Bacteria</taxon>
        <taxon>Bacillati</taxon>
        <taxon>Actinomycetota</taxon>
        <taxon>Actinomycetes</taxon>
        <taxon>Jatrophihabitantales</taxon>
        <taxon>Jatrophihabitantaceae</taxon>
        <taxon>Jatrophihabitans</taxon>
    </lineage>
</organism>
<feature type="site" description="Transition state stabilizer" evidence="7">
    <location>
        <position position="36"/>
    </location>
</feature>
<dbReference type="NCBIfam" id="TIGR00453">
    <property type="entry name" value="ispD"/>
    <property type="match status" value="1"/>
</dbReference>
<evidence type="ECO:0000256" key="2">
    <source>
        <dbReference type="ARBA" id="ARBA00004787"/>
    </source>
</evidence>
<dbReference type="PANTHER" id="PTHR32125">
    <property type="entry name" value="2-C-METHYL-D-ERYTHRITOL 4-PHOSPHATE CYTIDYLYLTRANSFERASE, CHLOROPLASTIC"/>
    <property type="match status" value="1"/>
</dbReference>
<evidence type="ECO:0000256" key="6">
    <source>
        <dbReference type="ARBA" id="ARBA00023229"/>
    </source>
</evidence>
<evidence type="ECO:0000256" key="4">
    <source>
        <dbReference type="ARBA" id="ARBA00022679"/>
    </source>
</evidence>
<dbReference type="Proteomes" id="UP001164693">
    <property type="component" value="Chromosome"/>
</dbReference>
<dbReference type="PROSITE" id="PS01295">
    <property type="entry name" value="ISPD"/>
    <property type="match status" value="1"/>
</dbReference>
<sequence>MPNAAMSSDGGDGLTTVAAVLVAGGSGTRLGADVPKAFVRVAGRTLLEYAVARFLGHDAVRDVVVAAPAALTGAAAELAPGATVVAGGRTRQESVARALAVLAADVEVVLVHDVARAFVPAALIDRVLDGVRLRGADGAVPFLGVTDTVRRVTPAGDLGELVDRTALLAMQTPQGFRRAVLDRAHAAATTADATDDAALVQALGGRVVAVRGDERAFKVTVPLDLMLAEALVQRFGADLESTWWDVEHG</sequence>
<dbReference type="InterPro" id="IPR001228">
    <property type="entry name" value="IspD"/>
</dbReference>
<dbReference type="CDD" id="cd02516">
    <property type="entry name" value="CDP-ME_synthetase"/>
    <property type="match status" value="1"/>
</dbReference>